<comment type="caution">
    <text evidence="2">The sequence shown here is derived from an EMBL/GenBank/DDBJ whole genome shotgun (WGS) entry which is preliminary data.</text>
</comment>
<dbReference type="InterPro" id="IPR006121">
    <property type="entry name" value="HMA_dom"/>
</dbReference>
<evidence type="ECO:0000259" key="1">
    <source>
        <dbReference type="PROSITE" id="PS50846"/>
    </source>
</evidence>
<dbReference type="Gene3D" id="3.30.70.100">
    <property type="match status" value="1"/>
</dbReference>
<dbReference type="STRING" id="1888995.BD935_03925"/>
<name>A0A1J5TJ35_9ARCH</name>
<accession>A0A1J5TJ35</accession>
<dbReference type="CDD" id="cd00371">
    <property type="entry name" value="HMA"/>
    <property type="match status" value="1"/>
</dbReference>
<dbReference type="SUPFAM" id="SSF55008">
    <property type="entry name" value="HMA, heavy metal-associated domain"/>
    <property type="match status" value="1"/>
</dbReference>
<organism evidence="2 3">
    <name type="scientific">Marine Group III euryarchaeote CG-Epi1</name>
    <dbReference type="NCBI Taxonomy" id="1888995"/>
    <lineage>
        <taxon>Archaea</taxon>
        <taxon>Methanobacteriati</taxon>
        <taxon>Thermoplasmatota</taxon>
        <taxon>Thermoplasmata</taxon>
        <taxon>Candidatus Thermoprofundales</taxon>
    </lineage>
</organism>
<dbReference type="GO" id="GO:0046872">
    <property type="term" value="F:metal ion binding"/>
    <property type="evidence" value="ECO:0007669"/>
    <property type="project" value="InterPro"/>
</dbReference>
<dbReference type="AlphaFoldDB" id="A0A1J5TJ35"/>
<proteinExistence type="predicted"/>
<reference evidence="2 3" key="1">
    <citation type="submission" date="2016-08" db="EMBL/GenBank/DDBJ databases">
        <title>New Insights into Marine Group III Euryarchaeota, from dark to light.</title>
        <authorList>
            <person name="Haro-Moreno J.M."/>
            <person name="Rodriguez-Valera F."/>
            <person name="Lopez-Garcia P."/>
            <person name="Moreira D."/>
            <person name="Martin-Cuadrado A.B."/>
        </authorList>
    </citation>
    <scope>NUCLEOTIDE SEQUENCE [LARGE SCALE GENOMIC DNA]</scope>
    <source>
        <strain evidence="2">CG-Epi1</strain>
    </source>
</reference>
<dbReference type="Proteomes" id="UP000183080">
    <property type="component" value="Unassembled WGS sequence"/>
</dbReference>
<dbReference type="InterPro" id="IPR036163">
    <property type="entry name" value="HMA_dom_sf"/>
</dbReference>
<dbReference type="EMBL" id="MIZA01000004">
    <property type="protein sequence ID" value="OIR20977.1"/>
    <property type="molecule type" value="Genomic_DNA"/>
</dbReference>
<dbReference type="PROSITE" id="PS50846">
    <property type="entry name" value="HMA_2"/>
    <property type="match status" value="1"/>
</dbReference>
<protein>
    <recommendedName>
        <fullName evidence="1">HMA domain-containing protein</fullName>
    </recommendedName>
</protein>
<evidence type="ECO:0000313" key="3">
    <source>
        <dbReference type="Proteomes" id="UP000183080"/>
    </source>
</evidence>
<dbReference type="Pfam" id="PF00403">
    <property type="entry name" value="HMA"/>
    <property type="match status" value="1"/>
</dbReference>
<evidence type="ECO:0000313" key="2">
    <source>
        <dbReference type="EMBL" id="OIR20977.1"/>
    </source>
</evidence>
<gene>
    <name evidence="2" type="ORF">BD935_03925</name>
</gene>
<feature type="domain" description="HMA" evidence="1">
    <location>
        <begin position="3"/>
        <end position="68"/>
    </location>
</feature>
<sequence>MTETLKFQIDGMTCGGCSGRVKGVLELNLNVESAEISHEENSGIVKTNGQITAEELVKVIEQTGYSAAISPSS</sequence>